<dbReference type="GO" id="GO:0016151">
    <property type="term" value="F:nickel cation binding"/>
    <property type="evidence" value="ECO:0007669"/>
    <property type="project" value="UniProtKB-UniRule"/>
</dbReference>
<comment type="caution">
    <text evidence="4">The sequence shown here is derived from an EMBL/GenBank/DDBJ whole genome shotgun (WGS) entry which is preliminary data.</text>
</comment>
<gene>
    <name evidence="4" type="ORF">C467_12193</name>
</gene>
<dbReference type="EMBL" id="AOJO01000055">
    <property type="protein sequence ID" value="ELZ54102.1"/>
    <property type="molecule type" value="Genomic_DNA"/>
</dbReference>
<proteinExistence type="inferred from homology"/>
<evidence type="ECO:0000313" key="4">
    <source>
        <dbReference type="EMBL" id="ELZ54102.1"/>
    </source>
</evidence>
<feature type="compositionally biased region" description="Basic and acidic residues" evidence="3">
    <location>
        <begin position="87"/>
        <end position="156"/>
    </location>
</feature>
<dbReference type="Pfam" id="PF01969">
    <property type="entry name" value="Ni_insertion"/>
    <property type="match status" value="1"/>
</dbReference>
<keyword evidence="5" id="KW-1185">Reference proteome</keyword>
<dbReference type="PANTHER" id="PTHR36566:SF1">
    <property type="entry name" value="PYRIDINIUM-3,5-BISTHIOCARBOXYLIC ACID MONONUCLEOTIDE NICKEL INSERTION PROTEIN"/>
    <property type="match status" value="1"/>
</dbReference>
<dbReference type="PANTHER" id="PTHR36566">
    <property type="entry name" value="NICKEL INSERTION PROTEIN-RELATED"/>
    <property type="match status" value="1"/>
</dbReference>
<dbReference type="InterPro" id="IPR002395">
    <property type="entry name" value="Kininogen"/>
</dbReference>
<evidence type="ECO:0000256" key="3">
    <source>
        <dbReference type="SAM" id="MobiDB-lite"/>
    </source>
</evidence>
<sequence>MRTLVFDGRTGAAGDMICAALIAAGADPDVFRPVSDRLPVRYEVRETTKNGIRATTVDVLVDDDGDSGGVRDERGDGSGDAGGHSHGHADGHSHDHSHGHGDGHSHGHADGHSHDHSHGHGDGHSHDHGDGHSHDHSHGHGDGHSHDHGDADHTHAEGAGVRRSYSEVVDLVESMALPAPVESTALDAFELLGRAEASVHGTDLAETHFHEVGADDAIADVVGAALLLADLDPERVVTTPVAVGGGTVEMSHGTYPVPAPATTEIATRAGFRIVGGPIDRELLTPTGAAILGAVAEGVDAVPDVSVERAGYGAGDADFERHPNVLRALVTDGGQAGESGSKGEESLVHDDIAVLETNLDDAAPEVLGGLQETLSRAGARDVTIVPTTMKKSRPGHLVKVICKPDDAGAVAERLARETGTLGVRQSGASHRWIAEREFETATLRIDGAGHDVAVKVASTTDGDVYDVSGEYDDAAAAAEATGLPVREVLRRAESIVRERLSDE</sequence>
<evidence type="ECO:0000256" key="1">
    <source>
        <dbReference type="ARBA" id="ARBA00022596"/>
    </source>
</evidence>
<dbReference type="GO" id="GO:0016829">
    <property type="term" value="F:lyase activity"/>
    <property type="evidence" value="ECO:0007669"/>
    <property type="project" value="UniProtKB-UniRule"/>
</dbReference>
<evidence type="ECO:0000313" key="5">
    <source>
        <dbReference type="Proteomes" id="UP000011689"/>
    </source>
</evidence>
<dbReference type="GeneID" id="72714410"/>
<accession>M0F4J2</accession>
<dbReference type="OrthoDB" id="10691at2157"/>
<organism evidence="4 5">
    <name type="scientific">Halorubrum hochstenium ATCC 700873</name>
    <dbReference type="NCBI Taxonomy" id="1227481"/>
    <lineage>
        <taxon>Archaea</taxon>
        <taxon>Methanobacteriati</taxon>
        <taxon>Methanobacteriota</taxon>
        <taxon>Stenosarchaea group</taxon>
        <taxon>Halobacteria</taxon>
        <taxon>Halobacteriales</taxon>
        <taxon>Haloferacaceae</taxon>
        <taxon>Halorubrum</taxon>
    </lineage>
</organism>
<dbReference type="STRING" id="1227481.C467_12193"/>
<dbReference type="PRINTS" id="PR00334">
    <property type="entry name" value="KININOGEN"/>
</dbReference>
<comment type="similarity">
    <text evidence="2">Belongs to the LarC family.</text>
</comment>
<dbReference type="Proteomes" id="UP000011689">
    <property type="component" value="Unassembled WGS sequence"/>
</dbReference>
<protein>
    <recommendedName>
        <fullName evidence="2">Putative nickel insertion protein</fullName>
    </recommendedName>
</protein>
<feature type="region of interest" description="Disordered" evidence="3">
    <location>
        <begin position="56"/>
        <end position="162"/>
    </location>
</feature>
<reference evidence="4 5" key="1">
    <citation type="journal article" date="2014" name="PLoS Genet.">
        <title>Phylogenetically driven sequencing of extremely halophilic archaea reveals strategies for static and dynamic osmo-response.</title>
        <authorList>
            <person name="Becker E.A."/>
            <person name="Seitzer P.M."/>
            <person name="Tritt A."/>
            <person name="Larsen D."/>
            <person name="Krusor M."/>
            <person name="Yao A.I."/>
            <person name="Wu D."/>
            <person name="Madern D."/>
            <person name="Eisen J.A."/>
            <person name="Darling A.E."/>
            <person name="Facciotti M.T."/>
        </authorList>
    </citation>
    <scope>NUCLEOTIDE SEQUENCE [LARGE SCALE GENOMIC DNA]</scope>
    <source>
        <strain evidence="4 5">ATCC 700873</strain>
    </source>
</reference>
<dbReference type="NCBIfam" id="TIGR00299">
    <property type="entry name" value="nickel pincer cofactor biosynthesis protein LarC"/>
    <property type="match status" value="1"/>
</dbReference>
<dbReference type="Gene3D" id="3.30.70.1380">
    <property type="entry name" value="Transcriptional regulatory protein pf0864 domain like"/>
    <property type="match status" value="1"/>
</dbReference>
<dbReference type="RefSeq" id="WP_008585641.1">
    <property type="nucleotide sequence ID" value="NZ_AOJO01000055.1"/>
</dbReference>
<dbReference type="PATRIC" id="fig|1227481.4.peg.2410"/>
<evidence type="ECO:0000256" key="2">
    <source>
        <dbReference type="HAMAP-Rule" id="MF_01074"/>
    </source>
</evidence>
<keyword evidence="1 2" id="KW-0533">Nickel</keyword>
<dbReference type="Gene3D" id="3.10.20.300">
    <property type="entry name" value="mk0293 like domain"/>
    <property type="match status" value="1"/>
</dbReference>
<keyword evidence="2" id="KW-0456">Lyase</keyword>
<dbReference type="AlphaFoldDB" id="M0F4J2"/>
<dbReference type="HAMAP" id="MF_01074">
    <property type="entry name" value="LarC"/>
    <property type="match status" value="1"/>
</dbReference>
<name>M0F4J2_9EURY</name>
<dbReference type="InterPro" id="IPR002822">
    <property type="entry name" value="Ni_insertion"/>
</dbReference>